<dbReference type="AlphaFoldDB" id="A0A9W6P9F5"/>
<keyword evidence="9" id="KW-1185">Reference proteome</keyword>
<evidence type="ECO:0000256" key="4">
    <source>
        <dbReference type="ARBA" id="ARBA00022692"/>
    </source>
</evidence>
<comment type="caution">
    <text evidence="8">The sequence shown here is derived from an EMBL/GenBank/DDBJ whole genome shotgun (WGS) entry which is preliminary data.</text>
</comment>
<evidence type="ECO:0000256" key="5">
    <source>
        <dbReference type="ARBA" id="ARBA00022989"/>
    </source>
</evidence>
<reference evidence="8" key="1">
    <citation type="submission" date="2023-02" db="EMBL/GenBank/DDBJ databases">
        <title>Nocardiopsis ansamitocini NBRC 112285.</title>
        <authorList>
            <person name="Ichikawa N."/>
            <person name="Sato H."/>
            <person name="Tonouchi N."/>
        </authorList>
    </citation>
    <scope>NUCLEOTIDE SEQUENCE</scope>
    <source>
        <strain evidence="8">NBRC 112285</strain>
    </source>
</reference>
<evidence type="ECO:0008006" key="10">
    <source>
        <dbReference type="Google" id="ProtNLM"/>
    </source>
</evidence>
<keyword evidence="5 7" id="KW-1133">Transmembrane helix</keyword>
<organism evidence="8 9">
    <name type="scientific">Nocardiopsis ansamitocini</name>
    <dbReference type="NCBI Taxonomy" id="1670832"/>
    <lineage>
        <taxon>Bacteria</taxon>
        <taxon>Bacillati</taxon>
        <taxon>Actinomycetota</taxon>
        <taxon>Actinomycetes</taxon>
        <taxon>Streptosporangiales</taxon>
        <taxon>Nocardiopsidaceae</taxon>
        <taxon>Nocardiopsis</taxon>
    </lineage>
</organism>
<dbReference type="InterPro" id="IPR032808">
    <property type="entry name" value="DoxX"/>
</dbReference>
<comment type="similarity">
    <text evidence="2">Belongs to the DoxX family.</text>
</comment>
<protein>
    <recommendedName>
        <fullName evidence="10">DoxX family protein</fullName>
    </recommendedName>
</protein>
<feature type="transmembrane region" description="Helical" evidence="7">
    <location>
        <begin position="45"/>
        <end position="65"/>
    </location>
</feature>
<dbReference type="Pfam" id="PF07681">
    <property type="entry name" value="DoxX"/>
    <property type="match status" value="1"/>
</dbReference>
<dbReference type="PANTHER" id="PTHR33452:SF1">
    <property type="entry name" value="INNER MEMBRANE PROTEIN YPHA-RELATED"/>
    <property type="match status" value="1"/>
</dbReference>
<dbReference type="RefSeq" id="WP_285760942.1">
    <property type="nucleotide sequence ID" value="NZ_BSQG01000007.1"/>
</dbReference>
<keyword evidence="4 7" id="KW-0812">Transmembrane</keyword>
<dbReference type="EMBL" id="BSQG01000007">
    <property type="protein sequence ID" value="GLU49423.1"/>
    <property type="molecule type" value="Genomic_DNA"/>
</dbReference>
<accession>A0A9W6P9F5</accession>
<gene>
    <name evidence="8" type="ORF">Nans01_37740</name>
</gene>
<evidence type="ECO:0000256" key="2">
    <source>
        <dbReference type="ARBA" id="ARBA00006679"/>
    </source>
</evidence>
<feature type="transmembrane region" description="Helical" evidence="7">
    <location>
        <begin position="108"/>
        <end position="131"/>
    </location>
</feature>
<dbReference type="PANTHER" id="PTHR33452">
    <property type="entry name" value="OXIDOREDUCTASE CATD-RELATED"/>
    <property type="match status" value="1"/>
</dbReference>
<dbReference type="GO" id="GO:0005886">
    <property type="term" value="C:plasma membrane"/>
    <property type="evidence" value="ECO:0007669"/>
    <property type="project" value="UniProtKB-SubCell"/>
</dbReference>
<name>A0A9W6P9F5_9ACTN</name>
<keyword evidence="6 7" id="KW-0472">Membrane</keyword>
<evidence type="ECO:0000313" key="9">
    <source>
        <dbReference type="Proteomes" id="UP001165092"/>
    </source>
</evidence>
<keyword evidence="3" id="KW-1003">Cell membrane</keyword>
<feature type="transmembrane region" description="Helical" evidence="7">
    <location>
        <begin position="72"/>
        <end position="96"/>
    </location>
</feature>
<evidence type="ECO:0000256" key="1">
    <source>
        <dbReference type="ARBA" id="ARBA00004651"/>
    </source>
</evidence>
<dbReference type="InterPro" id="IPR051907">
    <property type="entry name" value="DoxX-like_oxidoreductase"/>
</dbReference>
<feature type="transmembrane region" description="Helical" evidence="7">
    <location>
        <begin position="12"/>
        <end position="33"/>
    </location>
</feature>
<comment type="subcellular location">
    <subcellularLocation>
        <location evidence="1">Cell membrane</location>
        <topology evidence="1">Multi-pass membrane protein</topology>
    </subcellularLocation>
</comment>
<evidence type="ECO:0000256" key="6">
    <source>
        <dbReference type="ARBA" id="ARBA00023136"/>
    </source>
</evidence>
<sequence length="153" mass="15279">MRHYTPTLRDSLVDITALVARIAVGVTFIAHGAQKLGMGVEGAGHMFDAIGVPFPQAAAALAIAVEIGGGAALLLGLALPVTGAVLAGFMAAAYFFGHLGAPLTGPGGFELALVLGGSALALGFAGGRLTVDRFLPWGRQAVRTSATEVSPAA</sequence>
<proteinExistence type="inferred from homology"/>
<evidence type="ECO:0000256" key="7">
    <source>
        <dbReference type="SAM" id="Phobius"/>
    </source>
</evidence>
<evidence type="ECO:0000313" key="8">
    <source>
        <dbReference type="EMBL" id="GLU49423.1"/>
    </source>
</evidence>
<evidence type="ECO:0000256" key="3">
    <source>
        <dbReference type="ARBA" id="ARBA00022475"/>
    </source>
</evidence>
<dbReference type="Proteomes" id="UP001165092">
    <property type="component" value="Unassembled WGS sequence"/>
</dbReference>